<evidence type="ECO:0000256" key="9">
    <source>
        <dbReference type="ARBA" id="ARBA00023154"/>
    </source>
</evidence>
<dbReference type="EMBL" id="JABBFW010000009">
    <property type="protein sequence ID" value="NML16308.1"/>
    <property type="molecule type" value="Genomic_DNA"/>
</dbReference>
<evidence type="ECO:0000313" key="18">
    <source>
        <dbReference type="Proteomes" id="UP000574067"/>
    </source>
</evidence>
<evidence type="ECO:0000256" key="12">
    <source>
        <dbReference type="ARBA" id="ARBA00049080"/>
    </source>
</evidence>
<dbReference type="Pfam" id="PF01113">
    <property type="entry name" value="DapB_N"/>
    <property type="match status" value="1"/>
</dbReference>
<evidence type="ECO:0000256" key="10">
    <source>
        <dbReference type="ARBA" id="ARBA00037922"/>
    </source>
</evidence>
<comment type="subcellular location">
    <subcellularLocation>
        <location evidence="1 14">Cytoplasm</location>
    </subcellularLocation>
</comment>
<dbReference type="InterPro" id="IPR023940">
    <property type="entry name" value="DHDPR_bac"/>
</dbReference>
<dbReference type="InterPro" id="IPR022663">
    <property type="entry name" value="DapB_C"/>
</dbReference>
<dbReference type="GO" id="GO:0050661">
    <property type="term" value="F:NADP binding"/>
    <property type="evidence" value="ECO:0007669"/>
    <property type="project" value="UniProtKB-UniRule"/>
</dbReference>
<dbReference type="GO" id="GO:0019877">
    <property type="term" value="P:diaminopimelate biosynthetic process"/>
    <property type="evidence" value="ECO:0007669"/>
    <property type="project" value="UniProtKB-UniRule"/>
</dbReference>
<dbReference type="InterPro" id="IPR000846">
    <property type="entry name" value="DapB_N"/>
</dbReference>
<comment type="subunit">
    <text evidence="14">Homotetramer.</text>
</comment>
<comment type="caution">
    <text evidence="17">The sequence shown here is derived from an EMBL/GenBank/DDBJ whole genome shotgun (WGS) entry which is preliminary data.</text>
</comment>
<comment type="pathway">
    <text evidence="10 14">Amino-acid biosynthesis; L-lysine biosynthesis via DAP pathway; (S)-tetrahydrodipicolinate from L-aspartate: step 4/4.</text>
</comment>
<evidence type="ECO:0000256" key="1">
    <source>
        <dbReference type="ARBA" id="ARBA00004496"/>
    </source>
</evidence>
<dbReference type="InterPro" id="IPR022664">
    <property type="entry name" value="DapB_N_CS"/>
</dbReference>
<keyword evidence="5 14" id="KW-0521">NADP</keyword>
<dbReference type="InterPro" id="IPR036291">
    <property type="entry name" value="NAD(P)-bd_dom_sf"/>
</dbReference>
<evidence type="ECO:0000256" key="2">
    <source>
        <dbReference type="ARBA" id="ARBA00006642"/>
    </source>
</evidence>
<feature type="binding site" evidence="14">
    <location>
        <begin position="186"/>
        <end position="187"/>
    </location>
    <ligand>
        <name>(S)-2,3,4,5-tetrahydrodipicolinate</name>
        <dbReference type="ChEBI" id="CHEBI:16845"/>
    </ligand>
</feature>
<name>A0A848FAJ6_9BURK</name>
<evidence type="ECO:0000256" key="5">
    <source>
        <dbReference type="ARBA" id="ARBA00022857"/>
    </source>
</evidence>
<feature type="active site" description="Proton donor/acceptor" evidence="14">
    <location>
        <position position="176"/>
    </location>
</feature>
<feature type="binding site" evidence="14">
    <location>
        <position position="177"/>
    </location>
    <ligand>
        <name>(S)-2,3,4,5-tetrahydrodipicolinate</name>
        <dbReference type="ChEBI" id="CHEBI:16845"/>
    </ligand>
</feature>
<evidence type="ECO:0000256" key="6">
    <source>
        <dbReference type="ARBA" id="ARBA00022915"/>
    </source>
</evidence>
<evidence type="ECO:0000259" key="16">
    <source>
        <dbReference type="Pfam" id="PF05173"/>
    </source>
</evidence>
<dbReference type="PROSITE" id="PS01298">
    <property type="entry name" value="DAPB"/>
    <property type="match status" value="1"/>
</dbReference>
<comment type="caution">
    <text evidence="14">Lacks conserved residue(s) required for the propagation of feature annotation.</text>
</comment>
<dbReference type="NCBIfam" id="TIGR00036">
    <property type="entry name" value="dapB"/>
    <property type="match status" value="1"/>
</dbReference>
<dbReference type="GO" id="GO:0016726">
    <property type="term" value="F:oxidoreductase activity, acting on CH or CH2 groups, NAD or NADP as acceptor"/>
    <property type="evidence" value="ECO:0007669"/>
    <property type="project" value="UniProtKB-UniRule"/>
</dbReference>
<feature type="domain" description="Dihydrodipicolinate reductase N-terminal" evidence="15">
    <location>
        <begin position="25"/>
        <end position="146"/>
    </location>
</feature>
<evidence type="ECO:0000256" key="8">
    <source>
        <dbReference type="ARBA" id="ARBA00023027"/>
    </source>
</evidence>
<evidence type="ECO:0000259" key="15">
    <source>
        <dbReference type="Pfam" id="PF01113"/>
    </source>
</evidence>
<evidence type="ECO:0000256" key="7">
    <source>
        <dbReference type="ARBA" id="ARBA00023002"/>
    </source>
</evidence>
<dbReference type="HAMAP" id="MF_00102">
    <property type="entry name" value="DapB"/>
    <property type="match status" value="1"/>
</dbReference>
<dbReference type="Gene3D" id="3.40.50.720">
    <property type="entry name" value="NAD(P)-binding Rossmann-like Domain"/>
    <property type="match status" value="1"/>
</dbReference>
<dbReference type="Gene3D" id="3.30.360.10">
    <property type="entry name" value="Dihydrodipicolinate Reductase, domain 2"/>
    <property type="match status" value="1"/>
</dbReference>
<dbReference type="GO" id="GO:0005829">
    <property type="term" value="C:cytosol"/>
    <property type="evidence" value="ECO:0007669"/>
    <property type="project" value="TreeGrafter"/>
</dbReference>
<comment type="similarity">
    <text evidence="2 14">Belongs to the DapB family.</text>
</comment>
<evidence type="ECO:0000256" key="13">
    <source>
        <dbReference type="ARBA" id="ARBA00049396"/>
    </source>
</evidence>
<dbReference type="CDD" id="cd02274">
    <property type="entry name" value="DHDPR_N"/>
    <property type="match status" value="1"/>
</dbReference>
<reference evidence="17 18" key="1">
    <citation type="submission" date="2020-04" db="EMBL/GenBank/DDBJ databases">
        <title>Azohydromonas sp. isolated from soil.</title>
        <authorList>
            <person name="Dahal R.H."/>
        </authorList>
    </citation>
    <scope>NUCLEOTIDE SEQUENCE [LARGE SCALE GENOMIC DNA]</scope>
    <source>
        <strain evidence="17 18">G-1-1-14</strain>
    </source>
</reference>
<evidence type="ECO:0000256" key="4">
    <source>
        <dbReference type="ARBA" id="ARBA00022605"/>
    </source>
</evidence>
<evidence type="ECO:0000313" key="17">
    <source>
        <dbReference type="EMBL" id="NML16308.1"/>
    </source>
</evidence>
<dbReference type="RefSeq" id="WP_169161207.1">
    <property type="nucleotide sequence ID" value="NZ_JABBFW010000009.1"/>
</dbReference>
<organism evidence="17 18">
    <name type="scientific">Azohydromonas caseinilytica</name>
    <dbReference type="NCBI Taxonomy" id="2728836"/>
    <lineage>
        <taxon>Bacteria</taxon>
        <taxon>Pseudomonadati</taxon>
        <taxon>Pseudomonadota</taxon>
        <taxon>Betaproteobacteria</taxon>
        <taxon>Burkholderiales</taxon>
        <taxon>Sphaerotilaceae</taxon>
        <taxon>Azohydromonas</taxon>
    </lineage>
</organism>
<comment type="catalytic activity">
    <reaction evidence="13 14">
        <text>(S)-2,3,4,5-tetrahydrodipicolinate + NAD(+) + H2O = (2S,4S)-4-hydroxy-2,3,4,5-tetrahydrodipicolinate + NADH + H(+)</text>
        <dbReference type="Rhea" id="RHEA:35323"/>
        <dbReference type="ChEBI" id="CHEBI:15377"/>
        <dbReference type="ChEBI" id="CHEBI:15378"/>
        <dbReference type="ChEBI" id="CHEBI:16845"/>
        <dbReference type="ChEBI" id="CHEBI:57540"/>
        <dbReference type="ChEBI" id="CHEBI:57945"/>
        <dbReference type="ChEBI" id="CHEBI:67139"/>
        <dbReference type="EC" id="1.17.1.8"/>
    </reaction>
</comment>
<dbReference type="SUPFAM" id="SSF55347">
    <property type="entry name" value="Glyceraldehyde-3-phosphate dehydrogenase-like, C-terminal domain"/>
    <property type="match status" value="1"/>
</dbReference>
<gene>
    <name evidence="14 17" type="primary">dapB</name>
    <name evidence="17" type="ORF">HHL10_15105</name>
</gene>
<evidence type="ECO:0000256" key="11">
    <source>
        <dbReference type="ARBA" id="ARBA00038983"/>
    </source>
</evidence>
<dbReference type="GO" id="GO:0051287">
    <property type="term" value="F:NAD binding"/>
    <property type="evidence" value="ECO:0007669"/>
    <property type="project" value="UniProtKB-UniRule"/>
</dbReference>
<dbReference type="Pfam" id="PF05173">
    <property type="entry name" value="DapB_C"/>
    <property type="match status" value="1"/>
</dbReference>
<dbReference type="GO" id="GO:0009089">
    <property type="term" value="P:lysine biosynthetic process via diaminopimelate"/>
    <property type="evidence" value="ECO:0007669"/>
    <property type="project" value="UniProtKB-UniRule"/>
</dbReference>
<dbReference type="PANTHER" id="PTHR20836:SF0">
    <property type="entry name" value="4-HYDROXY-TETRAHYDRODIPICOLINATE REDUCTASE 1, CHLOROPLASTIC-RELATED"/>
    <property type="match status" value="1"/>
</dbReference>
<dbReference type="GO" id="GO:0008839">
    <property type="term" value="F:4-hydroxy-tetrahydrodipicolinate reductase"/>
    <property type="evidence" value="ECO:0007669"/>
    <property type="project" value="UniProtKB-UniRule"/>
</dbReference>
<accession>A0A848FAJ6</accession>
<dbReference type="PANTHER" id="PTHR20836">
    <property type="entry name" value="DIHYDRODIPICOLINATE REDUCTASE"/>
    <property type="match status" value="1"/>
</dbReference>
<keyword evidence="7 14" id="KW-0560">Oxidoreductase</keyword>
<dbReference type="EC" id="1.17.1.8" evidence="11 14"/>
<comment type="caution">
    <text evidence="14">Was originally thought to be a dihydrodipicolinate reductase (DHDPR), catalyzing the conversion of dihydrodipicolinate to tetrahydrodipicolinate. However, it was shown in E.coli that the substrate of the enzymatic reaction is not dihydrodipicolinate (DHDP) but in fact (2S,4S)-4-hydroxy-2,3,4,5-tetrahydrodipicolinic acid (HTPA), the product released by the DapA-catalyzed reaction.</text>
</comment>
<feature type="domain" description="Dihydrodipicolinate reductase C-terminal" evidence="16">
    <location>
        <begin position="149"/>
        <end position="285"/>
    </location>
</feature>
<keyword evidence="3 14" id="KW-0963">Cytoplasm</keyword>
<keyword evidence="8 14" id="KW-0520">NAD</keyword>
<protein>
    <recommendedName>
        <fullName evidence="11 14">4-hydroxy-tetrahydrodipicolinate reductase</fullName>
        <shortName evidence="14">HTPA reductase</shortName>
        <ecNumber evidence="11 14">1.17.1.8</ecNumber>
    </recommendedName>
</protein>
<sequence>MTASSASPESTGAALATTTSATPLRIAIAGASGRMGRMLIEAVLQADDCQLAGALDVPGSPALGQDASAFLGRSSGVPIVTDLREGLANAQVLIDFTRPEGTLAHLQACRELGVKLVIGTTGFSEEQKAQITEAAKEVAIVMAPNMSVGVNVVMRLLDMAARALKEGYDIEIIEAHHRHKVDAPSGTALKMGEVVASALGRDLKDCAVYGREGVTGERDPSTIGFATVRGGDIIGDHTVLFAGTGERIEISHKSSSRAGYAQGSLRAARFLSNQASGLFGMEAVLGLG</sequence>
<proteinExistence type="inferred from homology"/>
<comment type="catalytic activity">
    <reaction evidence="12 14">
        <text>(S)-2,3,4,5-tetrahydrodipicolinate + NADP(+) + H2O = (2S,4S)-4-hydroxy-2,3,4,5-tetrahydrodipicolinate + NADPH + H(+)</text>
        <dbReference type="Rhea" id="RHEA:35331"/>
        <dbReference type="ChEBI" id="CHEBI:15377"/>
        <dbReference type="ChEBI" id="CHEBI:15378"/>
        <dbReference type="ChEBI" id="CHEBI:16845"/>
        <dbReference type="ChEBI" id="CHEBI:57783"/>
        <dbReference type="ChEBI" id="CHEBI:58349"/>
        <dbReference type="ChEBI" id="CHEBI:67139"/>
        <dbReference type="EC" id="1.17.1.8"/>
    </reaction>
</comment>
<feature type="binding site" evidence="14">
    <location>
        <begin position="143"/>
        <end position="146"/>
    </location>
    <ligand>
        <name>NAD(+)</name>
        <dbReference type="ChEBI" id="CHEBI:57540"/>
    </ligand>
</feature>
<dbReference type="SUPFAM" id="SSF51735">
    <property type="entry name" value="NAD(P)-binding Rossmann-fold domains"/>
    <property type="match status" value="1"/>
</dbReference>
<keyword evidence="4 14" id="KW-0028">Amino-acid biosynthesis</keyword>
<dbReference type="AlphaFoldDB" id="A0A848FAJ6"/>
<dbReference type="FunFam" id="3.30.360.10:FF:000004">
    <property type="entry name" value="4-hydroxy-tetrahydrodipicolinate reductase"/>
    <property type="match status" value="1"/>
</dbReference>
<feature type="binding site" evidence="14">
    <location>
        <position position="56"/>
    </location>
    <ligand>
        <name>NAD(+)</name>
        <dbReference type="ChEBI" id="CHEBI:57540"/>
    </ligand>
</feature>
<keyword evidence="9 14" id="KW-0457">Lysine biosynthesis</keyword>
<evidence type="ECO:0000256" key="3">
    <source>
        <dbReference type="ARBA" id="ARBA00022490"/>
    </source>
</evidence>
<feature type="binding site" evidence="14">
    <location>
        <begin position="119"/>
        <end position="121"/>
    </location>
    <ligand>
        <name>NAD(+)</name>
        <dbReference type="ChEBI" id="CHEBI:57540"/>
    </ligand>
</feature>
<dbReference type="UniPathway" id="UPA00034">
    <property type="reaction ID" value="UER00018"/>
</dbReference>
<comment type="function">
    <text evidence="14">Catalyzes the conversion of 4-hydroxy-tetrahydrodipicolinate (HTPA) to tetrahydrodipicolinate.</text>
</comment>
<dbReference type="FunFam" id="3.40.50.720:FF:000048">
    <property type="entry name" value="4-hydroxy-tetrahydrodipicolinate reductase"/>
    <property type="match status" value="1"/>
</dbReference>
<feature type="active site" description="Proton donor" evidence="14">
    <location>
        <position position="180"/>
    </location>
</feature>
<evidence type="ECO:0000256" key="14">
    <source>
        <dbReference type="HAMAP-Rule" id="MF_00102"/>
    </source>
</evidence>
<feature type="binding site" evidence="14">
    <location>
        <begin position="30"/>
        <end position="35"/>
    </location>
    <ligand>
        <name>NAD(+)</name>
        <dbReference type="ChEBI" id="CHEBI:57540"/>
    </ligand>
</feature>
<dbReference type="Proteomes" id="UP000574067">
    <property type="component" value="Unassembled WGS sequence"/>
</dbReference>
<dbReference type="PIRSF" id="PIRSF000161">
    <property type="entry name" value="DHPR"/>
    <property type="match status" value="1"/>
</dbReference>
<keyword evidence="6 14" id="KW-0220">Diaminopimelate biosynthesis</keyword>
<keyword evidence="18" id="KW-1185">Reference proteome</keyword>